<feature type="compositionally biased region" description="Gly residues" evidence="1">
    <location>
        <begin position="191"/>
        <end position="201"/>
    </location>
</feature>
<feature type="compositionally biased region" description="Polar residues" evidence="1">
    <location>
        <begin position="117"/>
        <end position="133"/>
    </location>
</feature>
<proteinExistence type="evidence at transcript level"/>
<feature type="compositionally biased region" description="Basic and acidic residues" evidence="1">
    <location>
        <begin position="156"/>
        <end position="170"/>
    </location>
</feature>
<reference evidence="2" key="1">
    <citation type="journal article" date="2009" name="PLoS Genet.">
        <title>Sequencing, mapping, and analysis of 27,455 maize full-length cDNAs.</title>
        <authorList>
            <person name="Soderlund C."/>
            <person name="Descour A."/>
            <person name="Kudrna D."/>
            <person name="Bomhoff M."/>
            <person name="Boyd L."/>
            <person name="Currie J."/>
            <person name="Angelova A."/>
            <person name="Collura K."/>
            <person name="Wissotski M."/>
            <person name="Ashley E."/>
            <person name="Morrow D."/>
            <person name="Fernandes J."/>
            <person name="Walbot V."/>
            <person name="Yu Y."/>
        </authorList>
    </citation>
    <scope>NUCLEOTIDE SEQUENCE</scope>
    <source>
        <strain evidence="2">B73</strain>
    </source>
</reference>
<name>C0PA54_MAIZE</name>
<evidence type="ECO:0000256" key="1">
    <source>
        <dbReference type="SAM" id="MobiDB-lite"/>
    </source>
</evidence>
<feature type="compositionally biased region" description="Basic and acidic residues" evidence="1">
    <location>
        <begin position="205"/>
        <end position="226"/>
    </location>
</feature>
<organism evidence="2">
    <name type="scientific">Zea mays</name>
    <name type="common">Maize</name>
    <dbReference type="NCBI Taxonomy" id="4577"/>
    <lineage>
        <taxon>Eukaryota</taxon>
        <taxon>Viridiplantae</taxon>
        <taxon>Streptophyta</taxon>
        <taxon>Embryophyta</taxon>
        <taxon>Tracheophyta</taxon>
        <taxon>Spermatophyta</taxon>
        <taxon>Magnoliopsida</taxon>
        <taxon>Liliopsida</taxon>
        <taxon>Poales</taxon>
        <taxon>Poaceae</taxon>
        <taxon>PACMAD clade</taxon>
        <taxon>Panicoideae</taxon>
        <taxon>Andropogonodae</taxon>
        <taxon>Andropogoneae</taxon>
        <taxon>Tripsacinae</taxon>
        <taxon>Zea</taxon>
    </lineage>
</organism>
<dbReference type="AlphaFoldDB" id="C0PA54"/>
<feature type="compositionally biased region" description="Gly residues" evidence="1">
    <location>
        <begin position="293"/>
        <end position="302"/>
    </location>
</feature>
<protein>
    <submittedName>
        <fullName evidence="2">Uncharacterized protein</fullName>
    </submittedName>
</protein>
<feature type="compositionally biased region" description="Basic and acidic residues" evidence="1">
    <location>
        <begin position="276"/>
        <end position="289"/>
    </location>
</feature>
<reference evidence="2" key="2">
    <citation type="submission" date="2012-06" db="EMBL/GenBank/DDBJ databases">
        <authorList>
            <person name="Yu Y."/>
            <person name="Currie J."/>
            <person name="Lomeli R."/>
            <person name="Angelova A."/>
            <person name="Collura K."/>
            <person name="Wissotski M."/>
            <person name="Campos D."/>
            <person name="Kudrna D."/>
            <person name="Golser W."/>
            <person name="Ashely E."/>
            <person name="Descour A."/>
            <person name="Fernandes J."/>
            <person name="Soderlund C."/>
            <person name="Walbot V."/>
        </authorList>
    </citation>
    <scope>NUCLEOTIDE SEQUENCE</scope>
    <source>
        <strain evidence="2">B73</strain>
    </source>
</reference>
<dbReference type="EMBL" id="BT065173">
    <property type="protein sequence ID" value="ACN31049.1"/>
    <property type="molecule type" value="mRNA"/>
</dbReference>
<sequence length="322" mass="34298">MSERESARAKHRTTMAATWVRSKLEQQHTGKHGRLANSGLGEWNATPGDSARVGTRRQTAAMYDVPRGRASGTRTGQNRARRLHGEPRNRLRAGGRGPHAQSEQQDDGAQERDKQGSGASSARQRTRLSSCNREQGAVREMEIGGRAPWEFGEGASRGDREDARGSHSAERASGTRRRSWTELCSGSGEIRAGGQGRGWGGSEQKLAKRAEGAEGHREGARADRGELGQSRSGAPWEGDPSRGAEGGAGHGGGKGAGRAHDCRGSRPAGRNRGRRGWGEVGREQGDGRRGSCRGEGGGGGRRQTGQRDLIPDQSGGLRYPST</sequence>
<feature type="compositionally biased region" description="Gly residues" evidence="1">
    <location>
        <begin position="244"/>
        <end position="256"/>
    </location>
</feature>
<accession>C0PA54</accession>
<evidence type="ECO:0000313" key="2">
    <source>
        <dbReference type="EMBL" id="ACN31049.1"/>
    </source>
</evidence>
<feature type="region of interest" description="Disordered" evidence="1">
    <location>
        <begin position="1"/>
        <end position="322"/>
    </location>
</feature>